<evidence type="ECO:0000313" key="2">
    <source>
        <dbReference type="Proteomes" id="UP000091857"/>
    </source>
</evidence>
<comment type="caution">
    <text evidence="1">The sequence shown here is derived from an EMBL/GenBank/DDBJ whole genome shotgun (WGS) entry which is preliminary data.</text>
</comment>
<proteinExistence type="predicted"/>
<sequence length="256" mass="28836">MEEINNLKGRLLLKFEMKDLDAAKQILGMRIFREWSAGILNLVDGFNPRSMPLANHLKLSKKQSPKTSMERDHMAKVPYASAIGSLMYAMVCTRPDISHAVGAVSIYMSDLRKEYLKGTTSISLCYGNGKVILEGLVYADLSRNVDISKSTFGYVYIINETVAEYIAINEVELDKKKLEKVLFTDSQSVIHLVKNPLYHFRAKHIRRRYHFTCSLIEEGEMCLKKIKGTKNPIDILTKSVDAGKLGLCKASVGLLQ</sequence>
<organism evidence="1 2">
    <name type="scientific">Manihot esculenta</name>
    <name type="common">Cassava</name>
    <name type="synonym">Jatropha manihot</name>
    <dbReference type="NCBI Taxonomy" id="3983"/>
    <lineage>
        <taxon>Eukaryota</taxon>
        <taxon>Viridiplantae</taxon>
        <taxon>Streptophyta</taxon>
        <taxon>Embryophyta</taxon>
        <taxon>Tracheophyta</taxon>
        <taxon>Spermatophyta</taxon>
        <taxon>Magnoliopsida</taxon>
        <taxon>eudicotyledons</taxon>
        <taxon>Gunneridae</taxon>
        <taxon>Pentapetalae</taxon>
        <taxon>rosids</taxon>
        <taxon>fabids</taxon>
        <taxon>Malpighiales</taxon>
        <taxon>Euphorbiaceae</taxon>
        <taxon>Crotonoideae</taxon>
        <taxon>Manihoteae</taxon>
        <taxon>Manihot</taxon>
    </lineage>
</organism>
<reference evidence="2" key="1">
    <citation type="journal article" date="2016" name="Nat. Biotechnol.">
        <title>Sequencing wild and cultivated cassava and related species reveals extensive interspecific hybridization and genetic diversity.</title>
        <authorList>
            <person name="Bredeson J.V."/>
            <person name="Lyons J.B."/>
            <person name="Prochnik S.E."/>
            <person name="Wu G.A."/>
            <person name="Ha C.M."/>
            <person name="Edsinger-Gonzales E."/>
            <person name="Grimwood J."/>
            <person name="Schmutz J."/>
            <person name="Rabbi I.Y."/>
            <person name="Egesi C."/>
            <person name="Nauluvula P."/>
            <person name="Lebot V."/>
            <person name="Ndunguru J."/>
            <person name="Mkamilo G."/>
            <person name="Bart R.S."/>
            <person name="Setter T.L."/>
            <person name="Gleadow R.M."/>
            <person name="Kulakow P."/>
            <person name="Ferguson M.E."/>
            <person name="Rounsley S."/>
            <person name="Rokhsar D.S."/>
        </authorList>
    </citation>
    <scope>NUCLEOTIDE SEQUENCE [LARGE SCALE GENOMIC DNA]</scope>
    <source>
        <strain evidence="2">cv. AM560-2</strain>
    </source>
</reference>
<protein>
    <submittedName>
        <fullName evidence="1">Uncharacterized protein</fullName>
    </submittedName>
</protein>
<gene>
    <name evidence="1" type="ORF">MANES_16G093733v8</name>
</gene>
<accession>A0ACB7G890</accession>
<name>A0ACB7G890_MANES</name>
<keyword evidence="2" id="KW-1185">Reference proteome</keyword>
<dbReference type="EMBL" id="CM004402">
    <property type="protein sequence ID" value="KAG8636044.1"/>
    <property type="molecule type" value="Genomic_DNA"/>
</dbReference>
<dbReference type="Proteomes" id="UP000091857">
    <property type="component" value="Chromosome 16"/>
</dbReference>
<evidence type="ECO:0000313" key="1">
    <source>
        <dbReference type="EMBL" id="KAG8636044.1"/>
    </source>
</evidence>